<protein>
    <submittedName>
        <fullName evidence="1">Uncharacterized protein</fullName>
    </submittedName>
</protein>
<dbReference type="AlphaFoldDB" id="A0AAV5UDC8"/>
<feature type="non-terminal residue" evidence="1">
    <location>
        <position position="82"/>
    </location>
</feature>
<evidence type="ECO:0000313" key="1">
    <source>
        <dbReference type="EMBL" id="GMT04882.1"/>
    </source>
</evidence>
<gene>
    <name evidence="1" type="ORF">PENTCL1PPCAC_27056</name>
</gene>
<evidence type="ECO:0000313" key="2">
    <source>
        <dbReference type="Proteomes" id="UP001432027"/>
    </source>
</evidence>
<sequence length="82" mass="8738">CSPHDSECSSCDSRTSHIEGSHCHLESSPVCSEYIGGRHSHILEGDGASVRASLTHHLLLLSPDDSGCISINDECSECLSSR</sequence>
<keyword evidence="2" id="KW-1185">Reference proteome</keyword>
<comment type="caution">
    <text evidence="1">The sequence shown here is derived from an EMBL/GenBank/DDBJ whole genome shotgun (WGS) entry which is preliminary data.</text>
</comment>
<dbReference type="Proteomes" id="UP001432027">
    <property type="component" value="Unassembled WGS sequence"/>
</dbReference>
<accession>A0AAV5UDC8</accession>
<organism evidence="1 2">
    <name type="scientific">Pristionchus entomophagus</name>
    <dbReference type="NCBI Taxonomy" id="358040"/>
    <lineage>
        <taxon>Eukaryota</taxon>
        <taxon>Metazoa</taxon>
        <taxon>Ecdysozoa</taxon>
        <taxon>Nematoda</taxon>
        <taxon>Chromadorea</taxon>
        <taxon>Rhabditida</taxon>
        <taxon>Rhabditina</taxon>
        <taxon>Diplogasteromorpha</taxon>
        <taxon>Diplogasteroidea</taxon>
        <taxon>Neodiplogasteridae</taxon>
        <taxon>Pristionchus</taxon>
    </lineage>
</organism>
<dbReference type="EMBL" id="BTSX01000006">
    <property type="protein sequence ID" value="GMT04882.1"/>
    <property type="molecule type" value="Genomic_DNA"/>
</dbReference>
<name>A0AAV5UDC8_9BILA</name>
<reference evidence="1" key="1">
    <citation type="submission" date="2023-10" db="EMBL/GenBank/DDBJ databases">
        <title>Genome assembly of Pristionchus species.</title>
        <authorList>
            <person name="Yoshida K."/>
            <person name="Sommer R.J."/>
        </authorList>
    </citation>
    <scope>NUCLEOTIDE SEQUENCE</scope>
    <source>
        <strain evidence="1">RS0144</strain>
    </source>
</reference>
<proteinExistence type="predicted"/>
<feature type="non-terminal residue" evidence="1">
    <location>
        <position position="1"/>
    </location>
</feature>